<dbReference type="AlphaFoldDB" id="F0U4Y1"/>
<protein>
    <submittedName>
        <fullName evidence="9">MetR protein</fullName>
    </submittedName>
</protein>
<dbReference type="HOGENOM" id="CLU_056562_0_0_1"/>
<dbReference type="OrthoDB" id="1939598at2759"/>
<evidence type="ECO:0000256" key="2">
    <source>
        <dbReference type="ARBA" id="ARBA00023015"/>
    </source>
</evidence>
<dbReference type="SMART" id="SM00338">
    <property type="entry name" value="BRLZ"/>
    <property type="match status" value="1"/>
</dbReference>
<evidence type="ECO:0000256" key="6">
    <source>
        <dbReference type="SAM" id="Coils"/>
    </source>
</evidence>
<evidence type="ECO:0000256" key="1">
    <source>
        <dbReference type="ARBA" id="ARBA00004123"/>
    </source>
</evidence>
<dbReference type="STRING" id="544711.F0U4Y1"/>
<comment type="subcellular location">
    <subcellularLocation>
        <location evidence="1">Nucleus</location>
    </subcellularLocation>
</comment>
<dbReference type="OMA" id="EFDKFTD"/>
<keyword evidence="3" id="KW-0238">DNA-binding</keyword>
<accession>F0U4Y1</accession>
<feature type="compositionally biased region" description="Low complexity" evidence="7">
    <location>
        <begin position="272"/>
        <end position="298"/>
    </location>
</feature>
<dbReference type="Proteomes" id="UP000008142">
    <property type="component" value="Unassembled WGS sequence"/>
</dbReference>
<organism evidence="10">
    <name type="scientific">Ajellomyces capsulatus (strain H88)</name>
    <name type="common">Darling's disease fungus</name>
    <name type="synonym">Histoplasma capsulatum</name>
    <dbReference type="NCBI Taxonomy" id="544711"/>
    <lineage>
        <taxon>Eukaryota</taxon>
        <taxon>Fungi</taxon>
        <taxon>Dikarya</taxon>
        <taxon>Ascomycota</taxon>
        <taxon>Pezizomycotina</taxon>
        <taxon>Eurotiomycetes</taxon>
        <taxon>Eurotiomycetidae</taxon>
        <taxon>Onygenales</taxon>
        <taxon>Ajellomycetaceae</taxon>
        <taxon>Histoplasma</taxon>
    </lineage>
</organism>
<dbReference type="SUPFAM" id="SSF57959">
    <property type="entry name" value="Leucine zipper domain"/>
    <property type="match status" value="1"/>
</dbReference>
<evidence type="ECO:0000256" key="3">
    <source>
        <dbReference type="ARBA" id="ARBA00023125"/>
    </source>
</evidence>
<keyword evidence="6" id="KW-0175">Coiled coil</keyword>
<dbReference type="Pfam" id="PF07716">
    <property type="entry name" value="bZIP_2"/>
    <property type="match status" value="1"/>
</dbReference>
<dbReference type="VEuPathDB" id="FungiDB:I7I53_06903"/>
<evidence type="ECO:0000313" key="9">
    <source>
        <dbReference type="EMBL" id="EGC42024.1"/>
    </source>
</evidence>
<sequence>MSGYSGRRAPNFSQYLNDLNTIPSPYDQALQEQEQQQTLFDVDAELALFTNAEFLDFDPVGELPVEIPVKYETAEGSEGTDMRNSPDTTTPISAGGDNVKYIDMLNGGWANLQFFAPSPCCQLYPISSVRCGYPHRSTTQSPCFSFPAAPTIRSSQPSPSFLGCCSLFLSLLSLPGNSGGSSTCWTCRITQYHVTNIIGAPVDNIHGSSSDRWVDRHGLSDGRDFNVQNYSSGYPSSMLPIQAPVYPPPQTQGPSPNVTPLTPSDVKRLITPQAIPGPSPSSAISSPTTTAPAPASQGTKRKQDAVVPGTQSIDEAARLAQEEDKRRRNTAASARFRIKKKEREKNMERTVKDVTAKNATLEARITQLEMENRWLKNLITEKNGGALADGDIAGMLDKYRTSAEAA</sequence>
<dbReference type="Gene3D" id="1.20.5.170">
    <property type="match status" value="1"/>
</dbReference>
<feature type="domain" description="BZIP" evidence="8">
    <location>
        <begin position="319"/>
        <end position="382"/>
    </location>
</feature>
<dbReference type="InterPro" id="IPR004827">
    <property type="entry name" value="bZIP"/>
</dbReference>
<evidence type="ECO:0000256" key="4">
    <source>
        <dbReference type="ARBA" id="ARBA00023163"/>
    </source>
</evidence>
<keyword evidence="2" id="KW-0805">Transcription regulation</keyword>
<reference evidence="10" key="1">
    <citation type="submission" date="2008-07" db="EMBL/GenBank/DDBJ databases">
        <title>Annotation of Ajellomyces capsulatus strain H88.</title>
        <authorList>
            <person name="Champion M."/>
            <person name="Cuomo C."/>
            <person name="Ma L.-J."/>
            <person name="Henn M.R."/>
            <person name="Sil A."/>
            <person name="Goldman B."/>
            <person name="Young S.K."/>
            <person name="Kodira C.D."/>
            <person name="Zeng Q."/>
            <person name="Koehrsen M."/>
            <person name="Alvarado L."/>
            <person name="Berlin A."/>
            <person name="Borenstein D."/>
            <person name="Chen Z."/>
            <person name="Engels R."/>
            <person name="Freedman E."/>
            <person name="Gellesch M."/>
            <person name="Goldberg J."/>
            <person name="Griggs A."/>
            <person name="Gujja S."/>
            <person name="Heiman D."/>
            <person name="Hepburn T."/>
            <person name="Howarth C."/>
            <person name="Jen D."/>
            <person name="Larson L."/>
            <person name="Lewis B."/>
            <person name="Mehta T."/>
            <person name="Park D."/>
            <person name="Pearson M."/>
            <person name="Roberts A."/>
            <person name="Saif S."/>
            <person name="Shea T."/>
            <person name="Shenoy N."/>
            <person name="Sisk P."/>
            <person name="Stolte C."/>
            <person name="Sykes S."/>
            <person name="Walk T."/>
            <person name="White J."/>
            <person name="Yandava C."/>
            <person name="Klein B."/>
            <person name="McEwen J.G."/>
            <person name="Puccia R."/>
            <person name="Goldman G.H."/>
            <person name="Felipe M.S."/>
            <person name="Nino-Vega G."/>
            <person name="San-Blas G."/>
            <person name="Taylor J."/>
            <person name="Mendoza L."/>
            <person name="Galagan J."/>
            <person name="Nusbaum C."/>
            <person name="Birren B."/>
        </authorList>
    </citation>
    <scope>NUCLEOTIDE SEQUENCE [LARGE SCALE GENOMIC DNA]</scope>
    <source>
        <strain evidence="10">H88</strain>
    </source>
</reference>
<name>F0U4Y1_AJEC8</name>
<dbReference type="InterPro" id="IPR046347">
    <property type="entry name" value="bZIP_sf"/>
</dbReference>
<dbReference type="EMBL" id="DS990636">
    <property type="protein sequence ID" value="EGC42024.1"/>
    <property type="molecule type" value="Genomic_DNA"/>
</dbReference>
<proteinExistence type="predicted"/>
<dbReference type="FunFam" id="1.20.5.170:FF:000075">
    <property type="entry name" value="BZIP transcription factor (MetR)"/>
    <property type="match status" value="1"/>
</dbReference>
<dbReference type="PROSITE" id="PS50217">
    <property type="entry name" value="BZIP"/>
    <property type="match status" value="1"/>
</dbReference>
<dbReference type="GO" id="GO:0000977">
    <property type="term" value="F:RNA polymerase II transcription regulatory region sequence-specific DNA binding"/>
    <property type="evidence" value="ECO:0007669"/>
    <property type="project" value="TreeGrafter"/>
</dbReference>
<evidence type="ECO:0000256" key="7">
    <source>
        <dbReference type="SAM" id="MobiDB-lite"/>
    </source>
</evidence>
<dbReference type="GO" id="GO:0001228">
    <property type="term" value="F:DNA-binding transcription activator activity, RNA polymerase II-specific"/>
    <property type="evidence" value="ECO:0007669"/>
    <property type="project" value="TreeGrafter"/>
</dbReference>
<evidence type="ECO:0000256" key="5">
    <source>
        <dbReference type="ARBA" id="ARBA00023242"/>
    </source>
</evidence>
<dbReference type="PROSITE" id="PS00036">
    <property type="entry name" value="BZIP_BASIC"/>
    <property type="match status" value="1"/>
</dbReference>
<dbReference type="GO" id="GO:0005634">
    <property type="term" value="C:nucleus"/>
    <property type="evidence" value="ECO:0007669"/>
    <property type="project" value="UniProtKB-SubCell"/>
</dbReference>
<feature type="coiled-coil region" evidence="6">
    <location>
        <begin position="344"/>
        <end position="378"/>
    </location>
</feature>
<keyword evidence="4" id="KW-0804">Transcription</keyword>
<dbReference type="PANTHER" id="PTHR13044:SF14">
    <property type="entry name" value="CRYPTOCEPHAL, ISOFORM A"/>
    <property type="match status" value="1"/>
</dbReference>
<evidence type="ECO:0000259" key="8">
    <source>
        <dbReference type="PROSITE" id="PS50217"/>
    </source>
</evidence>
<gene>
    <name evidence="9" type="ORF">HCEG_01386</name>
</gene>
<keyword evidence="5" id="KW-0539">Nucleus</keyword>
<evidence type="ECO:0000313" key="10">
    <source>
        <dbReference type="Proteomes" id="UP000008142"/>
    </source>
</evidence>
<feature type="compositionally biased region" description="Polar residues" evidence="7">
    <location>
        <begin position="252"/>
        <end position="262"/>
    </location>
</feature>
<dbReference type="CDD" id="cd14705">
    <property type="entry name" value="bZIP_Zip1"/>
    <property type="match status" value="1"/>
</dbReference>
<dbReference type="PANTHER" id="PTHR13044">
    <property type="entry name" value="ACTIVATING TRANSCRIPTION FACTOR ATF 4/5"/>
    <property type="match status" value="1"/>
</dbReference>
<feature type="region of interest" description="Disordered" evidence="7">
    <location>
        <begin position="241"/>
        <end position="309"/>
    </location>
</feature>